<dbReference type="Proteomes" id="UP001617702">
    <property type="component" value="Unassembled WGS sequence"/>
</dbReference>
<dbReference type="RefSeq" id="WP_400354725.1">
    <property type="nucleotide sequence ID" value="NZ_JBIXLA010000005.1"/>
</dbReference>
<accession>A0ABW8GWW7</accession>
<feature type="chain" id="PRO_5045341411" evidence="1">
    <location>
        <begin position="26"/>
        <end position="275"/>
    </location>
</feature>
<dbReference type="PROSITE" id="PS51257">
    <property type="entry name" value="PROKAR_LIPOPROTEIN"/>
    <property type="match status" value="1"/>
</dbReference>
<reference evidence="2 3" key="1">
    <citation type="submission" date="2024-10" db="EMBL/GenBank/DDBJ databases">
        <authorList>
            <person name="Lu C.-H."/>
        </authorList>
    </citation>
    <scope>NUCLEOTIDE SEQUENCE [LARGE SCALE GENOMIC DNA]</scope>
    <source>
        <strain evidence="2 3">22LXZD03-01</strain>
    </source>
</reference>
<comment type="caution">
    <text evidence="2">The sequence shown here is derived from an EMBL/GenBank/DDBJ whole genome shotgun (WGS) entry which is preliminary data.</text>
</comment>
<protein>
    <submittedName>
        <fullName evidence="2">Alpha/beta hydrolase</fullName>
    </submittedName>
</protein>
<keyword evidence="3" id="KW-1185">Reference proteome</keyword>
<dbReference type="Gene3D" id="3.40.50.1820">
    <property type="entry name" value="alpha/beta hydrolase"/>
    <property type="match status" value="1"/>
</dbReference>
<feature type="signal peptide" evidence="1">
    <location>
        <begin position="1"/>
        <end position="25"/>
    </location>
</feature>
<keyword evidence="2" id="KW-0378">Hydrolase</keyword>
<keyword evidence="1" id="KW-0732">Signal</keyword>
<evidence type="ECO:0000256" key="1">
    <source>
        <dbReference type="SAM" id="SignalP"/>
    </source>
</evidence>
<dbReference type="InterPro" id="IPR029058">
    <property type="entry name" value="AB_hydrolase_fold"/>
</dbReference>
<proteinExistence type="predicted"/>
<dbReference type="SUPFAM" id="SSF53474">
    <property type="entry name" value="alpha/beta-Hydrolases"/>
    <property type="match status" value="1"/>
</dbReference>
<sequence length="275" mass="30364">MKITRLIVLLSMLVLGCSSDPQRHADELAQAAGLQRETLHASPFVLTTYVRITRADRPLNIYIEGDGRAWRTRNLPADDPTPHRALGLSLAAADNAANVVYIARPCQFTPPSANPVCQPDYWTGKRFAPEVIAAMDRSITYYAEKLHTQPIVLTGYSGGGAVAMLIAARRHDIVLLRTVAGNLDHDAVNRFHEVSLMPDSLNPRDVVRQVVAIPQWHFSGADDRIVPPFVAERFARAVGECAQVRIIPGMGHEGDWVSLWPSLINLRTPCQHSNL</sequence>
<organism evidence="2 3">
    <name type="scientific">Pectobacterium jejuense</name>
    <dbReference type="NCBI Taxonomy" id="2974022"/>
    <lineage>
        <taxon>Bacteria</taxon>
        <taxon>Pseudomonadati</taxon>
        <taxon>Pseudomonadota</taxon>
        <taxon>Gammaproteobacteria</taxon>
        <taxon>Enterobacterales</taxon>
        <taxon>Pectobacteriaceae</taxon>
        <taxon>Pectobacterium</taxon>
    </lineage>
</organism>
<dbReference type="GO" id="GO:0016787">
    <property type="term" value="F:hydrolase activity"/>
    <property type="evidence" value="ECO:0007669"/>
    <property type="project" value="UniProtKB-KW"/>
</dbReference>
<name>A0ABW8GWW7_9GAMM</name>
<gene>
    <name evidence="2" type="ORF">ACIPUH_12545</name>
</gene>
<evidence type="ECO:0000313" key="3">
    <source>
        <dbReference type="Proteomes" id="UP001617702"/>
    </source>
</evidence>
<evidence type="ECO:0000313" key="2">
    <source>
        <dbReference type="EMBL" id="MFJ5513623.1"/>
    </source>
</evidence>
<dbReference type="EMBL" id="JBIXLB010000005">
    <property type="protein sequence ID" value="MFJ5513623.1"/>
    <property type="molecule type" value="Genomic_DNA"/>
</dbReference>